<keyword evidence="9" id="KW-0326">Glycosidase</keyword>
<dbReference type="KEGG" id="tbn:TBH_C1370"/>
<evidence type="ECO:0000256" key="10">
    <source>
        <dbReference type="ARBA" id="ARBA00023316"/>
    </source>
</evidence>
<evidence type="ECO:0000256" key="5">
    <source>
        <dbReference type="ARBA" id="ARBA00013433"/>
    </source>
</evidence>
<evidence type="ECO:0000259" key="12">
    <source>
        <dbReference type="SMART" id="SM00047"/>
    </source>
</evidence>
<keyword evidence="7" id="KW-1005">Bacterial flagellum biogenesis</keyword>
<dbReference type="AlphaFoldDB" id="A0A7U6GIM0"/>
<dbReference type="Gene3D" id="1.10.530.10">
    <property type="match status" value="1"/>
</dbReference>
<keyword evidence="10" id="KW-0961">Cell wall biogenesis/degradation</keyword>
<dbReference type="InterPro" id="IPR019301">
    <property type="entry name" value="Flagellar_prot_FlgJ_N"/>
</dbReference>
<feature type="domain" description="Mannosyl-glycoprotein endo-beta-N-acetylglucosamidase-like" evidence="12">
    <location>
        <begin position="140"/>
        <end position="296"/>
    </location>
</feature>
<dbReference type="GO" id="GO:0042597">
    <property type="term" value="C:periplasmic space"/>
    <property type="evidence" value="ECO:0007669"/>
    <property type="project" value="UniProtKB-SubCell"/>
</dbReference>
<dbReference type="InterPro" id="IPR051056">
    <property type="entry name" value="Glycosyl_Hydrolase_73"/>
</dbReference>
<evidence type="ECO:0000256" key="11">
    <source>
        <dbReference type="ARBA" id="ARBA00030835"/>
    </source>
</evidence>
<dbReference type="GO" id="GO:0016798">
    <property type="term" value="F:hydrolase activity, acting on glycosyl bonds"/>
    <property type="evidence" value="ECO:0007669"/>
    <property type="project" value="UniProtKB-KW"/>
</dbReference>
<evidence type="ECO:0000256" key="2">
    <source>
        <dbReference type="ARBA" id="ARBA00004418"/>
    </source>
</evidence>
<keyword evidence="13" id="KW-0282">Flagellum</keyword>
<dbReference type="RefSeq" id="WP_041066935.1">
    <property type="nucleotide sequence ID" value="NZ_AP012273.1"/>
</dbReference>
<evidence type="ECO:0000313" key="14">
    <source>
        <dbReference type="Proteomes" id="UP000031631"/>
    </source>
</evidence>
<name>A0A7U6GIM0_9GAMM</name>
<proteinExistence type="inferred from homology"/>
<evidence type="ECO:0000256" key="4">
    <source>
        <dbReference type="ARBA" id="ARBA00007974"/>
    </source>
</evidence>
<dbReference type="PRINTS" id="PR01002">
    <property type="entry name" value="FLGFLGJ"/>
</dbReference>
<comment type="similarity">
    <text evidence="3">In the N-terminal section; belongs to the FlgJ family.</text>
</comment>
<evidence type="ECO:0000256" key="1">
    <source>
        <dbReference type="ARBA" id="ARBA00002954"/>
    </source>
</evidence>
<evidence type="ECO:0000256" key="9">
    <source>
        <dbReference type="ARBA" id="ARBA00023295"/>
    </source>
</evidence>
<evidence type="ECO:0000256" key="7">
    <source>
        <dbReference type="ARBA" id="ARBA00022795"/>
    </source>
</evidence>
<dbReference type="PANTHER" id="PTHR33308">
    <property type="entry name" value="PEPTIDOGLYCAN HYDROLASE FLGJ"/>
    <property type="match status" value="1"/>
</dbReference>
<sequence length="305" mass="34261">MASVLHNAGIYTSFTGLAELKRGAHEQSPQARKEVTRQFEAMFIQVMLKSMREASEPGNEGSSDQVRFYQQMFDQQIALDLARHRSIGLAESLDSHLQPMSGADARAARQLPEYRLPDVSQQKPPAQNMDSAPGEPVQEVSQWMPATPRDFVERLWPAARKVAQSLGLVPEVLVAQAALETGWGRKIPADSNGSSMNLFGIKADARWKGEKIGISTLEYKEDVPHREHAYFRSYASPEDSMQDYARFLRENPRYEKALQSAGDSHRYLQELQKAGYATDPGYASKIRSIMDSERFTGIVGQLRRI</sequence>
<evidence type="ECO:0000256" key="3">
    <source>
        <dbReference type="ARBA" id="ARBA00006880"/>
    </source>
</evidence>
<accession>A0A7U6GIM0</accession>
<comment type="similarity">
    <text evidence="4">In the C-terminal section; belongs to the glycosyl hydrolase 73 family.</text>
</comment>
<evidence type="ECO:0000313" key="13">
    <source>
        <dbReference type="EMBL" id="BAO44293.1"/>
    </source>
</evidence>
<dbReference type="NCBIfam" id="TIGR02541">
    <property type="entry name" value="flagell_FlgJ"/>
    <property type="match status" value="1"/>
</dbReference>
<keyword evidence="13" id="KW-0969">Cilium</keyword>
<evidence type="ECO:0000256" key="8">
    <source>
        <dbReference type="ARBA" id="ARBA00022801"/>
    </source>
</evidence>
<dbReference type="GO" id="GO:0071973">
    <property type="term" value="P:bacterial-type flagellum-dependent cell motility"/>
    <property type="evidence" value="ECO:0007669"/>
    <property type="project" value="TreeGrafter"/>
</dbReference>
<dbReference type="GO" id="GO:0044780">
    <property type="term" value="P:bacterial-type flagellum assembly"/>
    <property type="evidence" value="ECO:0007669"/>
    <property type="project" value="InterPro"/>
</dbReference>
<dbReference type="Gene3D" id="2.10.70.40">
    <property type="entry name" value="peptidoglycan hydrolase"/>
    <property type="match status" value="1"/>
</dbReference>
<dbReference type="GO" id="GO:0071555">
    <property type="term" value="P:cell wall organization"/>
    <property type="evidence" value="ECO:0007669"/>
    <property type="project" value="UniProtKB-KW"/>
</dbReference>
<dbReference type="OrthoDB" id="289937at2"/>
<dbReference type="InterPro" id="IPR013377">
    <property type="entry name" value="FlgJ"/>
</dbReference>
<dbReference type="Pfam" id="PF10135">
    <property type="entry name" value="Rod-binding"/>
    <property type="match status" value="1"/>
</dbReference>
<reference evidence="13 14" key="1">
    <citation type="journal article" date="2014" name="PLoS ONE">
        <title>Physiological and genomic features of a novel sulfur-oxidizing gammaproteobacterium belonging to a previously uncultivated symbiotic lineage isolated from a hydrothermal vent.</title>
        <authorList>
            <person name="Nunoura T."/>
            <person name="Takaki Y."/>
            <person name="Kazama H."/>
            <person name="Kakuta J."/>
            <person name="Shimamura S."/>
            <person name="Makita H."/>
            <person name="Hirai M."/>
            <person name="Miyazaki M."/>
            <person name="Takai K."/>
        </authorList>
    </citation>
    <scope>NUCLEOTIDE SEQUENCE [LARGE SCALE GENOMIC DNA]</scope>
    <source>
        <strain evidence="13 14">Hiromi1</strain>
    </source>
</reference>
<keyword evidence="14" id="KW-1185">Reference proteome</keyword>
<dbReference type="PANTHER" id="PTHR33308:SF9">
    <property type="entry name" value="PEPTIDOGLYCAN HYDROLASE FLGJ"/>
    <property type="match status" value="1"/>
</dbReference>
<dbReference type="Proteomes" id="UP000031631">
    <property type="component" value="Chromosome"/>
</dbReference>
<keyword evidence="8" id="KW-0378">Hydrolase</keyword>
<comment type="subcellular location">
    <subcellularLocation>
        <location evidence="2">Periplasm</location>
    </subcellularLocation>
</comment>
<protein>
    <recommendedName>
        <fullName evidence="5">Peptidoglycan hydrolase FlgJ</fullName>
    </recommendedName>
    <alternativeName>
        <fullName evidence="11">Muramidase FlgJ</fullName>
    </alternativeName>
</protein>
<dbReference type="EMBL" id="AP012273">
    <property type="protein sequence ID" value="BAO44293.1"/>
    <property type="molecule type" value="Genomic_DNA"/>
</dbReference>
<keyword evidence="6" id="KW-0574">Periplasm</keyword>
<dbReference type="InterPro" id="IPR002901">
    <property type="entry name" value="MGlyc_endo_b_GlcNAc-like_dom"/>
</dbReference>
<dbReference type="Pfam" id="PF01832">
    <property type="entry name" value="Glucosaminidase"/>
    <property type="match status" value="1"/>
</dbReference>
<evidence type="ECO:0000256" key="6">
    <source>
        <dbReference type="ARBA" id="ARBA00022764"/>
    </source>
</evidence>
<comment type="function">
    <text evidence="1">Flagellum-specific muramidase which hydrolyzes the peptidoglycan layer to assemble the rod structure in the periplasmic space.</text>
</comment>
<gene>
    <name evidence="13" type="ORF">TBH_C1370</name>
</gene>
<dbReference type="SMART" id="SM00047">
    <property type="entry name" value="LYZ2"/>
    <property type="match status" value="1"/>
</dbReference>
<keyword evidence="13" id="KW-0966">Cell projection</keyword>
<dbReference type="GO" id="GO:0004040">
    <property type="term" value="F:amidase activity"/>
    <property type="evidence" value="ECO:0007669"/>
    <property type="project" value="InterPro"/>
</dbReference>
<organism evidence="13 14">
    <name type="scientific">Thiolapillus brandeum</name>
    <dbReference type="NCBI Taxonomy" id="1076588"/>
    <lineage>
        <taxon>Bacteria</taxon>
        <taxon>Pseudomonadati</taxon>
        <taxon>Pseudomonadota</taxon>
        <taxon>Gammaproteobacteria</taxon>
        <taxon>Chromatiales</taxon>
        <taxon>Sedimenticolaceae</taxon>
        <taxon>Thiolapillus</taxon>
    </lineage>
</organism>